<comment type="caution">
    <text evidence="2">The sequence shown here is derived from an EMBL/GenBank/DDBJ whole genome shotgun (WGS) entry which is preliminary data.</text>
</comment>
<dbReference type="InterPro" id="IPR004509">
    <property type="entry name" value="Competence_ComEA_HhH"/>
</dbReference>
<dbReference type="SUPFAM" id="SSF47781">
    <property type="entry name" value="RuvA domain 2-like"/>
    <property type="match status" value="1"/>
</dbReference>
<feature type="signal peptide" evidence="1">
    <location>
        <begin position="1"/>
        <end position="22"/>
    </location>
</feature>
<dbReference type="RefSeq" id="WP_115468764.1">
    <property type="nucleotide sequence ID" value="NZ_QKRA01000007.1"/>
</dbReference>
<name>A0A370U6N1_9GAMM</name>
<organism evidence="2 3">
    <name type="scientific">Marinomonas piezotolerans</name>
    <dbReference type="NCBI Taxonomy" id="2213058"/>
    <lineage>
        <taxon>Bacteria</taxon>
        <taxon>Pseudomonadati</taxon>
        <taxon>Pseudomonadota</taxon>
        <taxon>Gammaproteobacteria</taxon>
        <taxon>Oceanospirillales</taxon>
        <taxon>Oceanospirillaceae</taxon>
        <taxon>Marinomonas</taxon>
    </lineage>
</organism>
<dbReference type="Pfam" id="PF12836">
    <property type="entry name" value="HHH_3"/>
    <property type="match status" value="1"/>
</dbReference>
<dbReference type="EMBL" id="QKRA01000007">
    <property type="protein sequence ID" value="RDL43436.1"/>
    <property type="molecule type" value="Genomic_DNA"/>
</dbReference>
<keyword evidence="3" id="KW-1185">Reference proteome</keyword>
<evidence type="ECO:0000313" key="2">
    <source>
        <dbReference type="EMBL" id="RDL43436.1"/>
    </source>
</evidence>
<dbReference type="GO" id="GO:0015627">
    <property type="term" value="C:type II protein secretion system complex"/>
    <property type="evidence" value="ECO:0007669"/>
    <property type="project" value="TreeGrafter"/>
</dbReference>
<reference evidence="2 3" key="1">
    <citation type="submission" date="2018-06" db="EMBL/GenBank/DDBJ databases">
        <title>Marinomonas sp. YLB-05 draft genome sequence.</title>
        <authorList>
            <person name="Yu L."/>
            <person name="Tang X."/>
        </authorList>
    </citation>
    <scope>NUCLEOTIDE SEQUENCE [LARGE SCALE GENOMIC DNA]</scope>
    <source>
        <strain evidence="2 3">YLB-05</strain>
    </source>
</reference>
<dbReference type="AlphaFoldDB" id="A0A370U6N1"/>
<accession>A0A370U6N1</accession>
<dbReference type="PANTHER" id="PTHR21180">
    <property type="entry name" value="ENDONUCLEASE/EXONUCLEASE/PHOSPHATASE FAMILY DOMAIN-CONTAINING PROTEIN 1"/>
    <property type="match status" value="1"/>
</dbReference>
<evidence type="ECO:0000313" key="3">
    <source>
        <dbReference type="Proteomes" id="UP000254326"/>
    </source>
</evidence>
<dbReference type="NCBIfam" id="TIGR00426">
    <property type="entry name" value="competence protein ComEA helix-hairpin-helix repeat region"/>
    <property type="match status" value="1"/>
</dbReference>
<dbReference type="InterPro" id="IPR051675">
    <property type="entry name" value="Endo/Exo/Phosphatase_dom_1"/>
</dbReference>
<proteinExistence type="predicted"/>
<dbReference type="Gene3D" id="1.10.150.280">
    <property type="entry name" value="AF1531-like domain"/>
    <property type="match status" value="1"/>
</dbReference>
<dbReference type="InterPro" id="IPR010994">
    <property type="entry name" value="RuvA_2-like"/>
</dbReference>
<dbReference type="Proteomes" id="UP000254326">
    <property type="component" value="Unassembled WGS sequence"/>
</dbReference>
<dbReference type="OrthoDB" id="7510573at2"/>
<dbReference type="GO" id="GO:0015628">
    <property type="term" value="P:protein secretion by the type II secretion system"/>
    <property type="evidence" value="ECO:0007669"/>
    <property type="project" value="TreeGrafter"/>
</dbReference>
<feature type="chain" id="PRO_5017051228" evidence="1">
    <location>
        <begin position="23"/>
        <end position="92"/>
    </location>
</feature>
<evidence type="ECO:0000256" key="1">
    <source>
        <dbReference type="SAM" id="SignalP"/>
    </source>
</evidence>
<sequence>MIAWIKRIAMSFLCVFSFSVYSAEPLDINLATAEQLAVVMSGVGESKAKAIVSFRKEHGLFKTIDDLVQVKGIGDALLERNRSLIQVRLDQE</sequence>
<gene>
    <name evidence="2" type="ORF">DN730_13945</name>
</gene>
<protein>
    <submittedName>
        <fullName evidence="2">Helix-hairpin-helix domain-containing protein</fullName>
    </submittedName>
</protein>
<keyword evidence="1" id="KW-0732">Signal</keyword>
<dbReference type="PANTHER" id="PTHR21180:SF32">
    <property type="entry name" value="ENDONUCLEASE_EXONUCLEASE_PHOSPHATASE FAMILY DOMAIN-CONTAINING PROTEIN 1"/>
    <property type="match status" value="1"/>
</dbReference>